<feature type="region of interest" description="Disordered" evidence="1">
    <location>
        <begin position="80"/>
        <end position="117"/>
    </location>
</feature>
<sequence length="129" mass="13412">MESQGPPTPVETVDEGDGIAHLGQHDHARNGVVASLRNLENHHGPSGPVGLGNLGENGVLILDQPRRRLVPNILSICALDRRPCRPDPEPRPGSDSGVNDDAQAVDSDAPPAFGSPVRRAVSASVVAVA</sequence>
<evidence type="ECO:0000313" key="2">
    <source>
        <dbReference type="EMBL" id="TDZ71841.1"/>
    </source>
</evidence>
<keyword evidence="3" id="KW-1185">Reference proteome</keyword>
<reference evidence="2 3" key="1">
    <citation type="submission" date="2018-12" db="EMBL/GenBank/DDBJ databases">
        <title>Genome sequence and assembly of Colletotrichum trifolii.</title>
        <authorList>
            <person name="Gan P."/>
            <person name="Shirasu K."/>
        </authorList>
    </citation>
    <scope>NUCLEOTIDE SEQUENCE [LARGE SCALE GENOMIC DNA]</scope>
    <source>
        <strain evidence="2 3">543-2</strain>
    </source>
</reference>
<gene>
    <name evidence="2" type="ORF">CTRI78_v001785</name>
</gene>
<feature type="region of interest" description="Disordered" evidence="1">
    <location>
        <begin position="1"/>
        <end position="56"/>
    </location>
</feature>
<name>A0A4R8RVT6_COLTR</name>
<comment type="caution">
    <text evidence="2">The sequence shown here is derived from an EMBL/GenBank/DDBJ whole genome shotgun (WGS) entry which is preliminary data.</text>
</comment>
<accession>A0A4R8RVT6</accession>
<protein>
    <submittedName>
        <fullName evidence="2">Uncharacterized protein</fullName>
    </submittedName>
</protein>
<dbReference type="EMBL" id="RYZW01000009">
    <property type="protein sequence ID" value="TDZ71841.1"/>
    <property type="molecule type" value="Genomic_DNA"/>
</dbReference>
<dbReference type="AlphaFoldDB" id="A0A4R8RVT6"/>
<dbReference type="Proteomes" id="UP000295703">
    <property type="component" value="Unassembled WGS sequence"/>
</dbReference>
<evidence type="ECO:0000256" key="1">
    <source>
        <dbReference type="SAM" id="MobiDB-lite"/>
    </source>
</evidence>
<proteinExistence type="predicted"/>
<organism evidence="2 3">
    <name type="scientific">Colletotrichum trifolii</name>
    <dbReference type="NCBI Taxonomy" id="5466"/>
    <lineage>
        <taxon>Eukaryota</taxon>
        <taxon>Fungi</taxon>
        <taxon>Dikarya</taxon>
        <taxon>Ascomycota</taxon>
        <taxon>Pezizomycotina</taxon>
        <taxon>Sordariomycetes</taxon>
        <taxon>Hypocreomycetidae</taxon>
        <taxon>Glomerellales</taxon>
        <taxon>Glomerellaceae</taxon>
        <taxon>Colletotrichum</taxon>
        <taxon>Colletotrichum orbiculare species complex</taxon>
    </lineage>
</organism>
<feature type="compositionally biased region" description="Basic and acidic residues" evidence="1">
    <location>
        <begin position="80"/>
        <end position="92"/>
    </location>
</feature>
<evidence type="ECO:0000313" key="3">
    <source>
        <dbReference type="Proteomes" id="UP000295703"/>
    </source>
</evidence>